<organism evidence="2 3">
    <name type="scientific">Enterococcus diestrammenae</name>
    <dbReference type="NCBI Taxonomy" id="1155073"/>
    <lineage>
        <taxon>Bacteria</taxon>
        <taxon>Bacillati</taxon>
        <taxon>Bacillota</taxon>
        <taxon>Bacilli</taxon>
        <taxon>Lactobacillales</taxon>
        <taxon>Enterococcaceae</taxon>
        <taxon>Enterococcus</taxon>
    </lineage>
</organism>
<reference evidence="2" key="2">
    <citation type="submission" date="2024-02" db="EMBL/GenBank/DDBJ databases">
        <title>The Genome Sequence of Enterococcus diestrammenae JM9A.</title>
        <authorList>
            <person name="Earl A."/>
            <person name="Manson A."/>
            <person name="Gilmore M."/>
            <person name="Sanders J."/>
            <person name="Shea T."/>
            <person name="Howe W."/>
            <person name="Livny J."/>
            <person name="Cuomo C."/>
            <person name="Neafsey D."/>
            <person name="Birren B."/>
        </authorList>
    </citation>
    <scope>NUCLEOTIDE SEQUENCE</scope>
    <source>
        <strain evidence="2">JM9A</strain>
    </source>
</reference>
<gene>
    <name evidence="2" type="ORF">BAU18_002645</name>
</gene>
<evidence type="ECO:0000313" key="2">
    <source>
        <dbReference type="EMBL" id="MEO1783026.1"/>
    </source>
</evidence>
<keyword evidence="1" id="KW-0677">Repeat</keyword>
<evidence type="ECO:0000256" key="1">
    <source>
        <dbReference type="ARBA" id="ARBA00022737"/>
    </source>
</evidence>
<dbReference type="EMBL" id="MAEI02000001">
    <property type="protein sequence ID" value="MEO1783026.1"/>
    <property type="molecule type" value="Genomic_DNA"/>
</dbReference>
<reference evidence="2" key="1">
    <citation type="submission" date="2016-06" db="EMBL/GenBank/DDBJ databases">
        <authorList>
            <person name="Van Tyne D."/>
        </authorList>
    </citation>
    <scope>NUCLEOTIDE SEQUENCE</scope>
    <source>
        <strain evidence="2">JM9A</strain>
    </source>
</reference>
<protein>
    <recommendedName>
        <fullName evidence="4">MORN repeat protein</fullName>
    </recommendedName>
</protein>
<dbReference type="SUPFAM" id="SSF82185">
    <property type="entry name" value="Histone H3 K4-specific methyltransferase SET7/9 N-terminal domain"/>
    <property type="match status" value="1"/>
</dbReference>
<evidence type="ECO:0000313" key="3">
    <source>
        <dbReference type="Proteomes" id="UP001429357"/>
    </source>
</evidence>
<evidence type="ECO:0008006" key="4">
    <source>
        <dbReference type="Google" id="ProtNLM"/>
    </source>
</evidence>
<proteinExistence type="predicted"/>
<dbReference type="SMART" id="SM00698">
    <property type="entry name" value="MORN"/>
    <property type="match status" value="3"/>
</dbReference>
<dbReference type="PANTHER" id="PTHR23084">
    <property type="entry name" value="PHOSPHATIDYLINOSITOL-4-PHOSPHATE 5-KINASE RELATED"/>
    <property type="match status" value="1"/>
</dbReference>
<name>A0ABV0F7D7_9ENTE</name>
<dbReference type="Pfam" id="PF02493">
    <property type="entry name" value="MORN"/>
    <property type="match status" value="3"/>
</dbReference>
<keyword evidence="3" id="KW-1185">Reference proteome</keyword>
<comment type="caution">
    <text evidence="2">The sequence shown here is derived from an EMBL/GenBank/DDBJ whole genome shotgun (WGS) entry which is preliminary data.</text>
</comment>
<dbReference type="Proteomes" id="UP001429357">
    <property type="component" value="Unassembled WGS sequence"/>
</dbReference>
<dbReference type="Gene3D" id="2.20.110.10">
    <property type="entry name" value="Histone H3 K4-specific methyltransferase SET7/9 N-terminal domain"/>
    <property type="match status" value="2"/>
</dbReference>
<accession>A0ABV0F7D7</accession>
<sequence length="115" mass="12601">MMVAIIIICAIFSMQPLKDEKGAKVALDQGKLNYTGDLVRRKFNGKGTLKFADGSVYTGTFKDGYFNGQGDFQAKDGWHYVGGFKKGKAQGKGVLTLETGAIYKGQFEDGVYQEK</sequence>
<dbReference type="PANTHER" id="PTHR23084:SF263">
    <property type="entry name" value="MORN REPEAT-CONTAINING PROTEIN 1"/>
    <property type="match status" value="1"/>
</dbReference>
<dbReference type="InterPro" id="IPR003409">
    <property type="entry name" value="MORN"/>
</dbReference>